<evidence type="ECO:0000256" key="7">
    <source>
        <dbReference type="ARBA" id="ARBA00023237"/>
    </source>
</evidence>
<feature type="domain" description="TonB-dependent receptor-like beta-barrel" evidence="11">
    <location>
        <begin position="329"/>
        <end position="846"/>
    </location>
</feature>
<accession>A0A4Q8M1Z1</accession>
<keyword evidence="5 9" id="KW-0798">TonB box</keyword>
<keyword evidence="7 8" id="KW-0998">Cell outer membrane</keyword>
<feature type="domain" description="TonB-dependent receptor plug" evidence="12">
    <location>
        <begin position="60"/>
        <end position="180"/>
    </location>
</feature>
<gene>
    <name evidence="13" type="ORF">EA655_12415</name>
</gene>
<dbReference type="InterPro" id="IPR012910">
    <property type="entry name" value="Plug_dom"/>
</dbReference>
<feature type="signal peptide" evidence="10">
    <location>
        <begin position="1"/>
        <end position="31"/>
    </location>
</feature>
<protein>
    <submittedName>
        <fullName evidence="13">TonB-dependent receptor</fullName>
    </submittedName>
</protein>
<dbReference type="Pfam" id="PF00593">
    <property type="entry name" value="TonB_dep_Rec_b-barrel"/>
    <property type="match status" value="1"/>
</dbReference>
<keyword evidence="6 8" id="KW-0472">Membrane</keyword>
<evidence type="ECO:0000256" key="1">
    <source>
        <dbReference type="ARBA" id="ARBA00004571"/>
    </source>
</evidence>
<evidence type="ECO:0000256" key="2">
    <source>
        <dbReference type="ARBA" id="ARBA00022448"/>
    </source>
</evidence>
<evidence type="ECO:0000259" key="11">
    <source>
        <dbReference type="Pfam" id="PF00593"/>
    </source>
</evidence>
<dbReference type="GO" id="GO:0009279">
    <property type="term" value="C:cell outer membrane"/>
    <property type="evidence" value="ECO:0007669"/>
    <property type="project" value="UniProtKB-SubCell"/>
</dbReference>
<evidence type="ECO:0000256" key="3">
    <source>
        <dbReference type="ARBA" id="ARBA00022452"/>
    </source>
</evidence>
<dbReference type="InterPro" id="IPR037066">
    <property type="entry name" value="Plug_dom_sf"/>
</dbReference>
<evidence type="ECO:0000259" key="12">
    <source>
        <dbReference type="Pfam" id="PF07715"/>
    </source>
</evidence>
<comment type="caution">
    <text evidence="13">The sequence shown here is derived from an EMBL/GenBank/DDBJ whole genome shotgun (WGS) entry which is preliminary data.</text>
</comment>
<dbReference type="EMBL" id="SHMG01000007">
    <property type="protein sequence ID" value="TAA40803.1"/>
    <property type="molecule type" value="Genomic_DNA"/>
</dbReference>
<dbReference type="PROSITE" id="PS52016">
    <property type="entry name" value="TONB_DEPENDENT_REC_3"/>
    <property type="match status" value="1"/>
</dbReference>
<organism evidence="13 14">
    <name type="scientific">Pseudoxanthomonas winnipegensis</name>
    <dbReference type="NCBI Taxonomy" id="2480810"/>
    <lineage>
        <taxon>Bacteria</taxon>
        <taxon>Pseudomonadati</taxon>
        <taxon>Pseudomonadota</taxon>
        <taxon>Gammaproteobacteria</taxon>
        <taxon>Lysobacterales</taxon>
        <taxon>Lysobacteraceae</taxon>
        <taxon>Pseudoxanthomonas</taxon>
    </lineage>
</organism>
<dbReference type="Proteomes" id="UP000294164">
    <property type="component" value="Unassembled WGS sequence"/>
</dbReference>
<dbReference type="PANTHER" id="PTHR47234:SF3">
    <property type="entry name" value="SECRETIN_TONB SHORT N-TERMINAL DOMAIN-CONTAINING PROTEIN"/>
    <property type="match status" value="1"/>
</dbReference>
<dbReference type="Gene3D" id="2.170.130.10">
    <property type="entry name" value="TonB-dependent receptor, plug domain"/>
    <property type="match status" value="1"/>
</dbReference>
<keyword evidence="4 8" id="KW-0812">Transmembrane</keyword>
<keyword evidence="2 8" id="KW-0813">Transport</keyword>
<name>A0A4Q8M1Z1_9GAMM</name>
<evidence type="ECO:0000256" key="8">
    <source>
        <dbReference type="PROSITE-ProRule" id="PRU01360"/>
    </source>
</evidence>
<proteinExistence type="inferred from homology"/>
<dbReference type="PANTHER" id="PTHR47234">
    <property type="match status" value="1"/>
</dbReference>
<keyword evidence="13" id="KW-0675">Receptor</keyword>
<dbReference type="InterPro" id="IPR036942">
    <property type="entry name" value="Beta-barrel_TonB_sf"/>
</dbReference>
<dbReference type="InterPro" id="IPR000531">
    <property type="entry name" value="Beta-barrel_TonB"/>
</dbReference>
<sequence>MSPTKNPRPSRAALPAAVALSLLAVAAPSFAQTAAGTDPEIKRLDQVSVIGSRTQSRTVLESPVPIDVLSGDELRASGYTDVSTILQSLLPSYNFPHPTTPDGNTHIRSATLRGLSPDQTLILVNGKRRHTSAWVNTGGTVGKGAVSTDLNTIPVSAIARIEVLRDGASAQYGSDAIAGVINIVLREDDGFEGTVSRGTTEDGGGGTTKVSLDTGFAFPEGGGIHLTWDYRDRKAANRALADTRQQYFGIGRNGQAVALSGAYGSGTGLNPIGGAAAGAVADPREATIDRDALWRFADSADTEDKTFFANLRKPLSWAEGLEWYAFGGATDSQGSSNASLRRSGQPENVRAIYPNGFLPWVDTDSTDRSLGTGLKGYLGQWRWDLSSVYGRNELVYRTRNTLNATLGAASPTRFYNGALEASQWTTNLDAGNSFEVGWHAPLRLALGLEYRRDTYEIRPGEEASYVWGPYRVLDGPAAGTVPTIGSQGFAGIQPGDAGDYSRHNVAAYVETDTDVTDRLLVSLAGRWEDYSDFGSTTNGKLALRYQLDGGVALRASASTGFHAPALAQQYFSSTSSRTLNNAVTGLPEYVLVRTAPVNSVEARALGARDLDPEKATNLTAGLTWGIAGLTASLDVYRIDIDDRIFLSSNFVDGAGSSAIRDYLAALGSPGVTSVRYFSNTADTRTTGVDASARYVWQWDGGDRLTATLGYNRNKTELTRVASTPEQLRALGVRTPLFDITERTRVEKGQPRDNLTLALAWDAGPWSVHLGTHRYGRIEQVAATNQSAANVAQFAQGSTAFRTLPTEAGTAGNYDVIQRLDAKWITDADVSLRISKHLMLTLGADNVFNTYPTRNIATTPAVSGADTYGVFPYSELSPFGWSGAYYYGRLQVKF</sequence>
<dbReference type="Pfam" id="PF07715">
    <property type="entry name" value="Plug"/>
    <property type="match status" value="1"/>
</dbReference>
<evidence type="ECO:0000313" key="14">
    <source>
        <dbReference type="Proteomes" id="UP000294164"/>
    </source>
</evidence>
<comment type="subcellular location">
    <subcellularLocation>
        <location evidence="1 8">Cell outer membrane</location>
        <topology evidence="1 8">Multi-pass membrane protein</topology>
    </subcellularLocation>
</comment>
<reference evidence="13 14" key="1">
    <citation type="submission" date="2019-02" db="EMBL/GenBank/DDBJ databases">
        <title>WGS of Pseudoxanthomonas species novum from clinical isolates.</title>
        <authorList>
            <person name="Bernier A.-M."/>
            <person name="Bernard K."/>
            <person name="Vachon A."/>
        </authorList>
    </citation>
    <scope>NUCLEOTIDE SEQUENCE [LARGE SCALE GENOMIC DNA]</scope>
    <source>
        <strain evidence="13 14">NML130969</strain>
    </source>
</reference>
<dbReference type="InterPro" id="IPR039426">
    <property type="entry name" value="TonB-dep_rcpt-like"/>
</dbReference>
<dbReference type="AlphaFoldDB" id="A0A4Q8M1Z1"/>
<dbReference type="RefSeq" id="WP_130534868.1">
    <property type="nucleotide sequence ID" value="NZ_SHMG01000007.1"/>
</dbReference>
<comment type="similarity">
    <text evidence="8 9">Belongs to the TonB-dependent receptor family.</text>
</comment>
<keyword evidence="3 8" id="KW-1134">Transmembrane beta strand</keyword>
<evidence type="ECO:0000256" key="5">
    <source>
        <dbReference type="ARBA" id="ARBA00023077"/>
    </source>
</evidence>
<feature type="chain" id="PRO_5020279262" evidence="10">
    <location>
        <begin position="32"/>
        <end position="893"/>
    </location>
</feature>
<dbReference type="OrthoDB" id="9805434at2"/>
<dbReference type="Gene3D" id="2.40.170.20">
    <property type="entry name" value="TonB-dependent receptor, beta-barrel domain"/>
    <property type="match status" value="1"/>
</dbReference>
<evidence type="ECO:0000256" key="10">
    <source>
        <dbReference type="SAM" id="SignalP"/>
    </source>
</evidence>
<dbReference type="CDD" id="cd01347">
    <property type="entry name" value="ligand_gated_channel"/>
    <property type="match status" value="1"/>
</dbReference>
<evidence type="ECO:0000256" key="9">
    <source>
        <dbReference type="RuleBase" id="RU003357"/>
    </source>
</evidence>
<evidence type="ECO:0000256" key="4">
    <source>
        <dbReference type="ARBA" id="ARBA00022692"/>
    </source>
</evidence>
<keyword evidence="10" id="KW-0732">Signal</keyword>
<evidence type="ECO:0000313" key="13">
    <source>
        <dbReference type="EMBL" id="TAA40803.1"/>
    </source>
</evidence>
<dbReference type="SUPFAM" id="SSF56935">
    <property type="entry name" value="Porins"/>
    <property type="match status" value="1"/>
</dbReference>
<evidence type="ECO:0000256" key="6">
    <source>
        <dbReference type="ARBA" id="ARBA00023136"/>
    </source>
</evidence>